<reference evidence="3 4" key="1">
    <citation type="journal article" date="1979" name="Int. J. Syst. Evol. Microbiol.">
        <title>Bacillus globisporus subsp. marinus subsp. nov.</title>
        <authorList>
            <person name="Liu H."/>
        </authorList>
    </citation>
    <scope>NUCLEOTIDE SEQUENCE [LARGE SCALE GENOMIC DNA]</scope>
    <source>
        <strain evidence="3 4">DSM 1297</strain>
    </source>
</reference>
<comment type="caution">
    <text evidence="3">The sequence shown here is derived from an EMBL/GenBank/DDBJ whole genome shotgun (WGS) entry which is preliminary data.</text>
</comment>
<feature type="transmembrane region" description="Helical" evidence="1">
    <location>
        <begin position="17"/>
        <end position="39"/>
    </location>
</feature>
<dbReference type="PANTHER" id="PTHR10590">
    <property type="entry name" value="SODIUM/NUCLEOSIDE COTRANSPORTER"/>
    <property type="match status" value="1"/>
</dbReference>
<keyword evidence="1" id="KW-1133">Transmembrane helix</keyword>
<feature type="transmembrane region" description="Helical" evidence="1">
    <location>
        <begin position="146"/>
        <end position="168"/>
    </location>
</feature>
<dbReference type="EMBL" id="JBFMIA010000004">
    <property type="protein sequence ID" value="MEW9501513.1"/>
    <property type="molecule type" value="Genomic_DNA"/>
</dbReference>
<protein>
    <submittedName>
        <fullName evidence="3">Nucleoside transporter C-terminal domain-containing protein</fullName>
    </submittedName>
</protein>
<feature type="domain" description="Concentrative nucleoside transporter C-terminal" evidence="2">
    <location>
        <begin position="2"/>
        <end position="166"/>
    </location>
</feature>
<sequence>ANVVDAAAKGASTGLQIALHVGAMLIAFIALIALLNGLLGGIGGIFGFENLSIELLLGYLFAPLAFAIGIPWNEAFQAGNFIGQKLVLNEFVAYANFAPMIDQLSDKTVAVITFALCGFANISSIAILLGSIGNLSPKRRPDVARLGLRAVLAGALASMLSAAIAGMFI</sequence>
<evidence type="ECO:0000313" key="4">
    <source>
        <dbReference type="Proteomes" id="UP001556040"/>
    </source>
</evidence>
<dbReference type="RefSeq" id="WP_367779000.1">
    <property type="nucleotide sequence ID" value="NZ_JBFMIA010000004.1"/>
</dbReference>
<evidence type="ECO:0000259" key="2">
    <source>
        <dbReference type="Pfam" id="PF07662"/>
    </source>
</evidence>
<feature type="transmembrane region" description="Helical" evidence="1">
    <location>
        <begin position="109"/>
        <end position="134"/>
    </location>
</feature>
<dbReference type="InterPro" id="IPR011657">
    <property type="entry name" value="CNT_C_dom"/>
</dbReference>
<dbReference type="InterPro" id="IPR008276">
    <property type="entry name" value="C_nuclsd_transpt"/>
</dbReference>
<feature type="non-terminal residue" evidence="3">
    <location>
        <position position="1"/>
    </location>
</feature>
<name>A0ABV3Q2E7_9BACL</name>
<dbReference type="Proteomes" id="UP001556040">
    <property type="component" value="Unassembled WGS sequence"/>
</dbReference>
<gene>
    <name evidence="3" type="ORF">AB1471_06820</name>
</gene>
<keyword evidence="1" id="KW-0472">Membrane</keyword>
<dbReference type="Pfam" id="PF07662">
    <property type="entry name" value="Nucleos_tra2_C"/>
    <property type="match status" value="1"/>
</dbReference>
<evidence type="ECO:0000313" key="3">
    <source>
        <dbReference type="EMBL" id="MEW9501513.1"/>
    </source>
</evidence>
<keyword evidence="1" id="KW-0812">Transmembrane</keyword>
<evidence type="ECO:0000256" key="1">
    <source>
        <dbReference type="SAM" id="Phobius"/>
    </source>
</evidence>
<organism evidence="3 4">
    <name type="scientific">Jeotgalibacillus marinus</name>
    <dbReference type="NCBI Taxonomy" id="86667"/>
    <lineage>
        <taxon>Bacteria</taxon>
        <taxon>Bacillati</taxon>
        <taxon>Bacillota</taxon>
        <taxon>Bacilli</taxon>
        <taxon>Bacillales</taxon>
        <taxon>Caryophanaceae</taxon>
        <taxon>Jeotgalibacillus</taxon>
    </lineage>
</organism>
<proteinExistence type="predicted"/>
<keyword evidence="4" id="KW-1185">Reference proteome</keyword>
<feature type="transmembrane region" description="Helical" evidence="1">
    <location>
        <begin position="51"/>
        <end position="72"/>
    </location>
</feature>
<dbReference type="PANTHER" id="PTHR10590:SF4">
    <property type="entry name" value="SOLUTE CARRIER FAMILY 28 MEMBER 3"/>
    <property type="match status" value="1"/>
</dbReference>
<accession>A0ABV3Q2E7</accession>